<feature type="transmembrane region" description="Helical" evidence="1">
    <location>
        <begin position="134"/>
        <end position="161"/>
    </location>
</feature>
<feature type="transmembrane region" description="Helical" evidence="1">
    <location>
        <begin position="107"/>
        <end position="127"/>
    </location>
</feature>
<comment type="caution">
    <text evidence="2">The sequence shown here is derived from an EMBL/GenBank/DDBJ whole genome shotgun (WGS) entry which is preliminary data.</text>
</comment>
<feature type="transmembrane region" description="Helical" evidence="1">
    <location>
        <begin position="737"/>
        <end position="757"/>
    </location>
</feature>
<feature type="transmembrane region" description="Helical" evidence="1">
    <location>
        <begin position="15"/>
        <end position="35"/>
    </location>
</feature>
<feature type="transmembrane region" description="Helical" evidence="1">
    <location>
        <begin position="396"/>
        <end position="412"/>
    </location>
</feature>
<reference evidence="2 3" key="1">
    <citation type="submission" date="2019-02" db="EMBL/GenBank/DDBJ databases">
        <title>Bacterial novel species Emticicia sp. 17J42-9 isolated from soil.</title>
        <authorList>
            <person name="Jung H.-Y."/>
        </authorList>
    </citation>
    <scope>NUCLEOTIDE SEQUENCE [LARGE SCALE GENOMIC DNA]</scope>
    <source>
        <strain evidence="2 3">17J42-9</strain>
    </source>
</reference>
<feature type="transmembrane region" description="Helical" evidence="1">
    <location>
        <begin position="336"/>
        <end position="359"/>
    </location>
</feature>
<dbReference type="InterPro" id="IPR018580">
    <property type="entry name" value="Uncharacterised_YfhO"/>
</dbReference>
<keyword evidence="1" id="KW-0472">Membrane</keyword>
<dbReference type="OrthoDB" id="9815466at2"/>
<dbReference type="RefSeq" id="WP_130023131.1">
    <property type="nucleotide sequence ID" value="NZ_SEWF01000038.1"/>
</dbReference>
<name>A0A4V1ZCS8_9BACT</name>
<evidence type="ECO:0000256" key="1">
    <source>
        <dbReference type="SAM" id="Phobius"/>
    </source>
</evidence>
<organism evidence="2 3">
    <name type="scientific">Emticicia agri</name>
    <dbReference type="NCBI Taxonomy" id="2492393"/>
    <lineage>
        <taxon>Bacteria</taxon>
        <taxon>Pseudomonadati</taxon>
        <taxon>Bacteroidota</taxon>
        <taxon>Cytophagia</taxon>
        <taxon>Cytophagales</taxon>
        <taxon>Leadbetterellaceae</taxon>
        <taxon>Emticicia</taxon>
    </lineage>
</organism>
<evidence type="ECO:0000313" key="2">
    <source>
        <dbReference type="EMBL" id="RYU93710.1"/>
    </source>
</evidence>
<evidence type="ECO:0008006" key="4">
    <source>
        <dbReference type="Google" id="ProtNLM"/>
    </source>
</evidence>
<feature type="transmembrane region" description="Helical" evidence="1">
    <location>
        <begin position="307"/>
        <end position="324"/>
    </location>
</feature>
<dbReference type="PANTHER" id="PTHR38454:SF1">
    <property type="entry name" value="INTEGRAL MEMBRANE PROTEIN"/>
    <property type="match status" value="1"/>
</dbReference>
<feature type="transmembrane region" description="Helical" evidence="1">
    <location>
        <begin position="365"/>
        <end position="384"/>
    </location>
</feature>
<accession>A0A4V1ZCS8</accession>
<protein>
    <recommendedName>
        <fullName evidence="4">YfhO family protein</fullName>
    </recommendedName>
</protein>
<feature type="transmembrane region" description="Helical" evidence="1">
    <location>
        <begin position="181"/>
        <end position="212"/>
    </location>
</feature>
<dbReference type="AlphaFoldDB" id="A0A4V1ZCS8"/>
<evidence type="ECO:0000313" key="3">
    <source>
        <dbReference type="Proteomes" id="UP000293162"/>
    </source>
</evidence>
<feature type="transmembrane region" description="Helical" evidence="1">
    <location>
        <begin position="418"/>
        <end position="436"/>
    </location>
</feature>
<keyword evidence="3" id="KW-1185">Reference proteome</keyword>
<sequence>MVNQPISQSTYLKYTGAYVVLSFICLLCLFWKFLFSDSYLLFKDIGNDSYYQAYAYLKAINALPLKNKFLSWSFSFGTGQLVSGIYTGNIFNWPLFFIDSASIAKGMLFMECLKLFLTGFIYFRYLINKAYHPLISVFGGCLVMLSSFMVINAGWFTYFSYFGFLWVLWLFSLEQLLKGRLYWLIVAVLLTAIDQSYNLYIFGLFSLAYFLLHNYSFKTWKQILLRLSITYLYGIGIGAVLLGANLFIISHSPRFDPQYSYFKELIQVPMFELISLEELKTAFFRLFSNNIEGIGDNFTGWNNYIEAPLFFISSLGLLLLTQYLHKRGTKLYVKHILICVAILFLLLFPFFRASIWLFSANYYRILSFCIGLLLFEAGLNILDYTFFQKFQLHTKLLFYNFSAILVLFFFFTALESLFYYKALLLIILFFILLLYSTRKQNKTFLLSMFGLALVDSIVESYASINLRPIVTTADLKGKKGFNDFSQDAVNWIHSIDRGFYRMEKDFSSGDAKVFSTNDAMIQGFKGTKVYTSFNHLSYINYLKGMEEIKFESEYTTRWLTGNLDKFEMLDNLAVKYMISNGIFDWTQVGYQLVKTFNKVKVYRNPGYKPMGTVFNNIISEADYGNLPLEKKRTLIKEYVVIPDKMVDKIAEVASNTPTLTSVDRTDAHLDILTYDHNHILGKVRNKDLAVVYFSIPFDEGWHIEIDGKETEKFIANYGMTGILLAPGKHSIQLYYKLPYLEILIVISVSSVVSLFFLRKHLFSVLV</sequence>
<dbReference type="EMBL" id="SEWF01000038">
    <property type="protein sequence ID" value="RYU93710.1"/>
    <property type="molecule type" value="Genomic_DNA"/>
</dbReference>
<dbReference type="Pfam" id="PF09586">
    <property type="entry name" value="YfhO"/>
    <property type="match status" value="2"/>
</dbReference>
<feature type="transmembrane region" description="Helical" evidence="1">
    <location>
        <begin position="69"/>
        <end position="87"/>
    </location>
</feature>
<keyword evidence="1" id="KW-1133">Transmembrane helix</keyword>
<dbReference type="PANTHER" id="PTHR38454">
    <property type="entry name" value="INTEGRAL MEMBRANE PROTEIN-RELATED"/>
    <property type="match status" value="1"/>
</dbReference>
<proteinExistence type="predicted"/>
<dbReference type="Proteomes" id="UP000293162">
    <property type="component" value="Unassembled WGS sequence"/>
</dbReference>
<gene>
    <name evidence="2" type="ORF">EWM59_20545</name>
</gene>
<keyword evidence="1" id="KW-0812">Transmembrane</keyword>
<feature type="transmembrane region" description="Helical" evidence="1">
    <location>
        <begin position="224"/>
        <end position="249"/>
    </location>
</feature>